<dbReference type="PANTHER" id="PTHR31923:SF9">
    <property type="entry name" value="BSD DOMAIN-CONTAINING PROTEIN"/>
    <property type="match status" value="1"/>
</dbReference>
<dbReference type="PANTHER" id="PTHR31923">
    <property type="entry name" value="BSD DOMAIN-CONTAINING PROTEIN"/>
    <property type="match status" value="1"/>
</dbReference>
<dbReference type="AlphaFoldDB" id="A0AAV5IQD4"/>
<gene>
    <name evidence="1" type="ORF">SLEP1_g15021</name>
</gene>
<protein>
    <recommendedName>
        <fullName evidence="3">BSD domain-containing protein</fullName>
    </recommendedName>
</protein>
<proteinExistence type="predicted"/>
<evidence type="ECO:0000313" key="2">
    <source>
        <dbReference type="Proteomes" id="UP001054252"/>
    </source>
</evidence>
<dbReference type="EMBL" id="BPVZ01000019">
    <property type="protein sequence ID" value="GKV02605.1"/>
    <property type="molecule type" value="Genomic_DNA"/>
</dbReference>
<name>A0AAV5IQD4_9ROSI</name>
<dbReference type="SUPFAM" id="SSF140383">
    <property type="entry name" value="BSD domain-like"/>
    <property type="match status" value="1"/>
</dbReference>
<keyword evidence="2" id="KW-1185">Reference proteome</keyword>
<dbReference type="Proteomes" id="UP001054252">
    <property type="component" value="Unassembled WGS sequence"/>
</dbReference>
<sequence>MSWFFKSFPADADRHSPSSSAAQGPGVKDDLSVLGEAIGRQLRGVAAFLAPPPSVAAAGRDEVAEEGQQKQQSHALYGIRNDLVEIGDSFKSGLSRLSSNKAVSGISRFASSFLQLRNRDDQEDDDDGIPGITEEVVDFVKEISLRPECWTDFPLSLDNDFKMSAAQREHALNIQHLVPSFSALRFNLQSSMAEERFWMIYFIFLLPRLNEYDFELLSTPEARIFLSICCFVLIFLDACLRSCSLAKY</sequence>
<evidence type="ECO:0008006" key="3">
    <source>
        <dbReference type="Google" id="ProtNLM"/>
    </source>
</evidence>
<organism evidence="1 2">
    <name type="scientific">Rubroshorea leprosula</name>
    <dbReference type="NCBI Taxonomy" id="152421"/>
    <lineage>
        <taxon>Eukaryota</taxon>
        <taxon>Viridiplantae</taxon>
        <taxon>Streptophyta</taxon>
        <taxon>Embryophyta</taxon>
        <taxon>Tracheophyta</taxon>
        <taxon>Spermatophyta</taxon>
        <taxon>Magnoliopsida</taxon>
        <taxon>eudicotyledons</taxon>
        <taxon>Gunneridae</taxon>
        <taxon>Pentapetalae</taxon>
        <taxon>rosids</taxon>
        <taxon>malvids</taxon>
        <taxon>Malvales</taxon>
        <taxon>Dipterocarpaceae</taxon>
        <taxon>Rubroshorea</taxon>
    </lineage>
</organism>
<comment type="caution">
    <text evidence="1">The sequence shown here is derived from an EMBL/GenBank/DDBJ whole genome shotgun (WGS) entry which is preliminary data.</text>
</comment>
<reference evidence="1 2" key="1">
    <citation type="journal article" date="2021" name="Commun. Biol.">
        <title>The genome of Shorea leprosula (Dipterocarpaceae) highlights the ecological relevance of drought in aseasonal tropical rainforests.</title>
        <authorList>
            <person name="Ng K.K.S."/>
            <person name="Kobayashi M.J."/>
            <person name="Fawcett J.A."/>
            <person name="Hatakeyama M."/>
            <person name="Paape T."/>
            <person name="Ng C.H."/>
            <person name="Ang C.C."/>
            <person name="Tnah L.H."/>
            <person name="Lee C.T."/>
            <person name="Nishiyama T."/>
            <person name="Sese J."/>
            <person name="O'Brien M.J."/>
            <person name="Copetti D."/>
            <person name="Mohd Noor M.I."/>
            <person name="Ong R.C."/>
            <person name="Putra M."/>
            <person name="Sireger I.Z."/>
            <person name="Indrioko S."/>
            <person name="Kosugi Y."/>
            <person name="Izuno A."/>
            <person name="Isagi Y."/>
            <person name="Lee S.L."/>
            <person name="Shimizu K.K."/>
        </authorList>
    </citation>
    <scope>NUCLEOTIDE SEQUENCE [LARGE SCALE GENOMIC DNA]</scope>
    <source>
        <strain evidence="1">214</strain>
    </source>
</reference>
<dbReference type="InterPro" id="IPR035925">
    <property type="entry name" value="BSD_dom_sf"/>
</dbReference>
<accession>A0AAV5IQD4</accession>
<evidence type="ECO:0000313" key="1">
    <source>
        <dbReference type="EMBL" id="GKV02605.1"/>
    </source>
</evidence>